<dbReference type="PROSITE" id="PS51257">
    <property type="entry name" value="PROKAR_LIPOPROTEIN"/>
    <property type="match status" value="1"/>
</dbReference>
<name>A0A9D1VVX0_9FIRM</name>
<evidence type="ECO:0000313" key="8">
    <source>
        <dbReference type="Proteomes" id="UP000824243"/>
    </source>
</evidence>
<proteinExistence type="inferred from homology"/>
<feature type="domain" description="Solute-binding protein family 3/N-terminal" evidence="6">
    <location>
        <begin position="102"/>
        <end position="287"/>
    </location>
</feature>
<dbReference type="PANTHER" id="PTHR35936">
    <property type="entry name" value="MEMBRANE-BOUND LYTIC MUREIN TRANSGLYCOSYLASE F"/>
    <property type="match status" value="1"/>
</dbReference>
<dbReference type="InterPro" id="IPR001638">
    <property type="entry name" value="Solute-binding_3/MltF_N"/>
</dbReference>
<dbReference type="SMART" id="SM00062">
    <property type="entry name" value="PBPb"/>
    <property type="match status" value="1"/>
</dbReference>
<dbReference type="AlphaFoldDB" id="A0A9D1VVX0"/>
<dbReference type="EMBL" id="DXFA01000015">
    <property type="protein sequence ID" value="HIX47580.1"/>
    <property type="molecule type" value="Genomic_DNA"/>
</dbReference>
<evidence type="ECO:0000256" key="4">
    <source>
        <dbReference type="RuleBase" id="RU003744"/>
    </source>
</evidence>
<dbReference type="SUPFAM" id="SSF53850">
    <property type="entry name" value="Periplasmic binding protein-like II"/>
    <property type="match status" value="2"/>
</dbReference>
<reference evidence="7" key="1">
    <citation type="journal article" date="2021" name="PeerJ">
        <title>Extensive microbial diversity within the chicken gut microbiome revealed by metagenomics and culture.</title>
        <authorList>
            <person name="Gilroy R."/>
            <person name="Ravi A."/>
            <person name="Getino M."/>
            <person name="Pursley I."/>
            <person name="Horton D.L."/>
            <person name="Alikhan N.F."/>
            <person name="Baker D."/>
            <person name="Gharbi K."/>
            <person name="Hall N."/>
            <person name="Watson M."/>
            <person name="Adriaenssens E.M."/>
            <person name="Foster-Nyarko E."/>
            <person name="Jarju S."/>
            <person name="Secka A."/>
            <person name="Antonio M."/>
            <person name="Oren A."/>
            <person name="Chaudhuri R.R."/>
            <person name="La Ragione R."/>
            <person name="Hildebrand F."/>
            <person name="Pallen M.J."/>
        </authorList>
    </citation>
    <scope>NUCLEOTIDE SEQUENCE</scope>
    <source>
        <strain evidence="7">ChiSjej5B23-15282</strain>
    </source>
</reference>
<evidence type="ECO:0000259" key="6">
    <source>
        <dbReference type="SMART" id="SM00062"/>
    </source>
</evidence>
<reference evidence="7" key="2">
    <citation type="submission" date="2021-04" db="EMBL/GenBank/DDBJ databases">
        <authorList>
            <person name="Gilroy R."/>
        </authorList>
    </citation>
    <scope>NUCLEOTIDE SEQUENCE</scope>
    <source>
        <strain evidence="7">ChiSjej5B23-15282</strain>
    </source>
</reference>
<feature type="signal peptide" evidence="5">
    <location>
        <begin position="1"/>
        <end position="19"/>
    </location>
</feature>
<dbReference type="PANTHER" id="PTHR35936:SF17">
    <property type="entry name" value="ARGININE-BINDING EXTRACELLULAR PROTEIN ARTP"/>
    <property type="match status" value="1"/>
</dbReference>
<keyword evidence="3 5" id="KW-0732">Signal</keyword>
<dbReference type="InterPro" id="IPR018313">
    <property type="entry name" value="SBP_3_CS"/>
</dbReference>
<comment type="similarity">
    <text evidence="2 4">Belongs to the bacterial solute-binding protein 3 family.</text>
</comment>
<accession>A0A9D1VVX0</accession>
<evidence type="ECO:0000256" key="2">
    <source>
        <dbReference type="ARBA" id="ARBA00010333"/>
    </source>
</evidence>
<dbReference type="Pfam" id="PF00497">
    <property type="entry name" value="SBP_bac_3"/>
    <property type="match status" value="2"/>
</dbReference>
<sequence length="287" mass="30625">MKRLLAAALCAVLAVGMLAGCGSKEGGDTGSKKTAKVIDVDLTNEEYAFGVDKTQPELLEQVNTFIGKIKEDGTLDEICDKYFGGGEPTPVESAALDESKDQLVVATNAAFEPFEYMQGDSYVGIDMEIAALLAEELGKELVIQNMDFDAVCLSVGQQKCDIAMAGLTVSEDRKEYVTFSDTYYQASQRLIVPSDNTDFDDMKDADSIAAALAELDSSVKIGCQQGTTGNSYIVGSEDLGFPGLEATCQTYKNGSLAVTDMLNGNIDFVIIDAAPAEAITESINEMQ</sequence>
<evidence type="ECO:0000313" key="7">
    <source>
        <dbReference type="EMBL" id="HIX47580.1"/>
    </source>
</evidence>
<protein>
    <submittedName>
        <fullName evidence="7">Transporter substrate-binding domain-containing protein</fullName>
    </submittedName>
</protein>
<evidence type="ECO:0000256" key="5">
    <source>
        <dbReference type="SAM" id="SignalP"/>
    </source>
</evidence>
<organism evidence="7 8">
    <name type="scientific">Candidatus Mediterraneibacter caccavium</name>
    <dbReference type="NCBI Taxonomy" id="2838661"/>
    <lineage>
        <taxon>Bacteria</taxon>
        <taxon>Bacillati</taxon>
        <taxon>Bacillota</taxon>
        <taxon>Clostridia</taxon>
        <taxon>Lachnospirales</taxon>
        <taxon>Lachnospiraceae</taxon>
        <taxon>Mediterraneibacter</taxon>
    </lineage>
</organism>
<evidence type="ECO:0000256" key="1">
    <source>
        <dbReference type="ARBA" id="ARBA00004196"/>
    </source>
</evidence>
<dbReference type="Proteomes" id="UP000824243">
    <property type="component" value="Unassembled WGS sequence"/>
</dbReference>
<feature type="chain" id="PRO_5038371234" evidence="5">
    <location>
        <begin position="20"/>
        <end position="287"/>
    </location>
</feature>
<comment type="subcellular location">
    <subcellularLocation>
        <location evidence="1">Cell envelope</location>
    </subcellularLocation>
</comment>
<dbReference type="Gene3D" id="3.40.190.10">
    <property type="entry name" value="Periplasmic binding protein-like II"/>
    <property type="match status" value="4"/>
</dbReference>
<dbReference type="GO" id="GO:0030313">
    <property type="term" value="C:cell envelope"/>
    <property type="evidence" value="ECO:0007669"/>
    <property type="project" value="UniProtKB-SubCell"/>
</dbReference>
<dbReference type="PROSITE" id="PS01039">
    <property type="entry name" value="SBP_BACTERIAL_3"/>
    <property type="match status" value="1"/>
</dbReference>
<evidence type="ECO:0000256" key="3">
    <source>
        <dbReference type="ARBA" id="ARBA00022729"/>
    </source>
</evidence>
<gene>
    <name evidence="7" type="ORF">H9981_00935</name>
</gene>
<comment type="caution">
    <text evidence="7">The sequence shown here is derived from an EMBL/GenBank/DDBJ whole genome shotgun (WGS) entry which is preliminary data.</text>
</comment>